<accession>A0A5A8DEC5</accession>
<dbReference type="GO" id="GO:0005680">
    <property type="term" value="C:anaphase-promoting complex"/>
    <property type="evidence" value="ECO:0007669"/>
    <property type="project" value="InterPro"/>
</dbReference>
<dbReference type="InterPro" id="IPR001841">
    <property type="entry name" value="Znf_RING"/>
</dbReference>
<sequence>MADSGFSVTIKSWTPVAIWKWEVPDETCGICMADMDGCAPGVKFPGDECPPVFGRCGHAFHMPCLMKWLESRTDATGQICPLCRQPWEFVEFKSPSRGEPAPPVAAAAAAAAGAAAPAETPADGEVDAAEGSDMQSGGSSVMDFDLSDATH</sequence>
<feature type="region of interest" description="Disordered" evidence="10">
    <location>
        <begin position="94"/>
        <end position="151"/>
    </location>
</feature>
<name>A0A5A8DEC5_CAFRO</name>
<dbReference type="PANTHER" id="PTHR11210">
    <property type="entry name" value="RING BOX"/>
    <property type="match status" value="1"/>
</dbReference>
<evidence type="ECO:0000256" key="6">
    <source>
        <dbReference type="ARBA" id="ARBA00022786"/>
    </source>
</evidence>
<dbReference type="SUPFAM" id="SSF57850">
    <property type="entry name" value="RING/U-box"/>
    <property type="match status" value="1"/>
</dbReference>
<feature type="compositionally biased region" description="Low complexity" evidence="10">
    <location>
        <begin position="104"/>
        <end position="121"/>
    </location>
</feature>
<evidence type="ECO:0000256" key="5">
    <source>
        <dbReference type="ARBA" id="ARBA00022776"/>
    </source>
</evidence>
<gene>
    <name evidence="12" type="ORF">FNF28_04152</name>
</gene>
<keyword evidence="4 9" id="KW-0863">Zinc-finger</keyword>
<dbReference type="GO" id="GO:0031145">
    <property type="term" value="P:anaphase-promoting complex-dependent catabolic process"/>
    <property type="evidence" value="ECO:0007669"/>
    <property type="project" value="InterPro"/>
</dbReference>
<evidence type="ECO:0000256" key="7">
    <source>
        <dbReference type="ARBA" id="ARBA00022833"/>
    </source>
</evidence>
<keyword evidence="7" id="KW-0862">Zinc</keyword>
<evidence type="ECO:0000259" key="11">
    <source>
        <dbReference type="PROSITE" id="PS50089"/>
    </source>
</evidence>
<dbReference type="PROSITE" id="PS50089">
    <property type="entry name" value="ZF_RING_2"/>
    <property type="match status" value="1"/>
</dbReference>
<keyword evidence="2" id="KW-0132">Cell division</keyword>
<evidence type="ECO:0000256" key="8">
    <source>
        <dbReference type="ARBA" id="ARBA00023306"/>
    </source>
</evidence>
<dbReference type="EMBL" id="VLTL01000064">
    <property type="protein sequence ID" value="KAA0163675.1"/>
    <property type="molecule type" value="Genomic_DNA"/>
</dbReference>
<dbReference type="GO" id="GO:0061630">
    <property type="term" value="F:ubiquitin protein ligase activity"/>
    <property type="evidence" value="ECO:0007669"/>
    <property type="project" value="InterPro"/>
</dbReference>
<dbReference type="SMART" id="SM00184">
    <property type="entry name" value="RING"/>
    <property type="match status" value="1"/>
</dbReference>
<keyword evidence="3" id="KW-0479">Metal-binding</keyword>
<comment type="caution">
    <text evidence="12">The sequence shown here is derived from an EMBL/GenBank/DDBJ whole genome shotgun (WGS) entry which is preliminary data.</text>
</comment>
<keyword evidence="6" id="KW-0833">Ubl conjugation pathway</keyword>
<reference evidence="12 13" key="1">
    <citation type="submission" date="2019-07" db="EMBL/GenBank/DDBJ databases">
        <title>Genomes of Cafeteria roenbergensis.</title>
        <authorList>
            <person name="Fischer M.G."/>
            <person name="Hackl T."/>
            <person name="Roman M."/>
        </authorList>
    </citation>
    <scope>NUCLEOTIDE SEQUENCE [LARGE SCALE GENOMIC DNA]</scope>
    <source>
        <strain evidence="12 13">RCC970-E3</strain>
    </source>
</reference>
<dbReference type="InterPro" id="IPR051031">
    <property type="entry name" value="RING-box_E3_Ubiquitin_Ligase"/>
</dbReference>
<proteinExistence type="predicted"/>
<dbReference type="GO" id="GO:0097602">
    <property type="term" value="F:cullin family protein binding"/>
    <property type="evidence" value="ECO:0007669"/>
    <property type="project" value="InterPro"/>
</dbReference>
<keyword evidence="8" id="KW-0131">Cell cycle</keyword>
<protein>
    <recommendedName>
        <fullName evidence="1">Anaphase-promoting complex subunit 11</fullName>
    </recommendedName>
</protein>
<dbReference type="GO" id="GO:0051301">
    <property type="term" value="P:cell division"/>
    <property type="evidence" value="ECO:0007669"/>
    <property type="project" value="UniProtKB-KW"/>
</dbReference>
<dbReference type="Proteomes" id="UP000324907">
    <property type="component" value="Unassembled WGS sequence"/>
</dbReference>
<dbReference type="Gene3D" id="3.30.40.10">
    <property type="entry name" value="Zinc/RING finger domain, C3HC4 (zinc finger)"/>
    <property type="match status" value="1"/>
</dbReference>
<dbReference type="GO" id="GO:0008270">
    <property type="term" value="F:zinc ion binding"/>
    <property type="evidence" value="ECO:0007669"/>
    <property type="project" value="UniProtKB-KW"/>
</dbReference>
<evidence type="ECO:0000256" key="4">
    <source>
        <dbReference type="ARBA" id="ARBA00022771"/>
    </source>
</evidence>
<evidence type="ECO:0000256" key="2">
    <source>
        <dbReference type="ARBA" id="ARBA00022618"/>
    </source>
</evidence>
<keyword evidence="5" id="KW-0498">Mitosis</keyword>
<evidence type="ECO:0000313" key="12">
    <source>
        <dbReference type="EMBL" id="KAA0163675.1"/>
    </source>
</evidence>
<evidence type="ECO:0000256" key="3">
    <source>
        <dbReference type="ARBA" id="ARBA00022723"/>
    </source>
</evidence>
<dbReference type="CDD" id="cd16456">
    <property type="entry name" value="RING-H2_APC11"/>
    <property type="match status" value="1"/>
</dbReference>
<evidence type="ECO:0000313" key="13">
    <source>
        <dbReference type="Proteomes" id="UP000324907"/>
    </source>
</evidence>
<evidence type="ECO:0000256" key="9">
    <source>
        <dbReference type="PROSITE-ProRule" id="PRU00175"/>
    </source>
</evidence>
<evidence type="ECO:0000256" key="1">
    <source>
        <dbReference type="ARBA" id="ARBA00013928"/>
    </source>
</evidence>
<evidence type="ECO:0000256" key="10">
    <source>
        <dbReference type="SAM" id="MobiDB-lite"/>
    </source>
</evidence>
<feature type="domain" description="RING-type" evidence="11">
    <location>
        <begin position="28"/>
        <end position="84"/>
    </location>
</feature>
<dbReference type="Pfam" id="PF12861">
    <property type="entry name" value="zf-ANAPC11"/>
    <property type="match status" value="1"/>
</dbReference>
<dbReference type="InterPro" id="IPR024991">
    <property type="entry name" value="RING-H2_APC11"/>
</dbReference>
<dbReference type="InterPro" id="IPR013083">
    <property type="entry name" value="Znf_RING/FYVE/PHD"/>
</dbReference>
<dbReference type="AlphaFoldDB" id="A0A5A8DEC5"/>
<organism evidence="12 13">
    <name type="scientific">Cafeteria roenbergensis</name>
    <name type="common">Marine flagellate</name>
    <dbReference type="NCBI Taxonomy" id="33653"/>
    <lineage>
        <taxon>Eukaryota</taxon>
        <taxon>Sar</taxon>
        <taxon>Stramenopiles</taxon>
        <taxon>Bigyra</taxon>
        <taxon>Opalozoa</taxon>
        <taxon>Bicosoecida</taxon>
        <taxon>Cafeteriaceae</taxon>
        <taxon>Cafeteria</taxon>
    </lineage>
</organism>